<dbReference type="Gene3D" id="1.10.260.40">
    <property type="entry name" value="lambda repressor-like DNA-binding domains"/>
    <property type="match status" value="1"/>
</dbReference>
<dbReference type="GO" id="GO:0003677">
    <property type="term" value="F:DNA binding"/>
    <property type="evidence" value="ECO:0007669"/>
    <property type="project" value="InterPro"/>
</dbReference>
<evidence type="ECO:0000259" key="1">
    <source>
        <dbReference type="PROSITE" id="PS50943"/>
    </source>
</evidence>
<gene>
    <name evidence="2" type="ORF">RR42_s1976</name>
</gene>
<organism evidence="2 3">
    <name type="scientific">Cupriavidus basilensis</name>
    <dbReference type="NCBI Taxonomy" id="68895"/>
    <lineage>
        <taxon>Bacteria</taxon>
        <taxon>Pseudomonadati</taxon>
        <taxon>Pseudomonadota</taxon>
        <taxon>Betaproteobacteria</taxon>
        <taxon>Burkholderiales</taxon>
        <taxon>Burkholderiaceae</taxon>
        <taxon>Cupriavidus</taxon>
    </lineage>
</organism>
<dbReference type="Proteomes" id="UP000031843">
    <property type="component" value="Chromosome secondary"/>
</dbReference>
<reference evidence="2 3" key="1">
    <citation type="journal article" date="2015" name="Genome Announc.">
        <title>Complete Genome Sequence of Cupriavidus basilensis 4G11, Isolated from the Oak Ridge Field Research Center Site.</title>
        <authorList>
            <person name="Ray J."/>
            <person name="Waters R.J."/>
            <person name="Skerker J.M."/>
            <person name="Kuehl J.V."/>
            <person name="Price M.N."/>
            <person name="Huang J."/>
            <person name="Chakraborty R."/>
            <person name="Arkin A.P."/>
            <person name="Deutschbauer A."/>
        </authorList>
    </citation>
    <scope>NUCLEOTIDE SEQUENCE [LARGE SCALE GENOMIC DNA]</scope>
    <source>
        <strain evidence="2">4G11</strain>
    </source>
</reference>
<sequence>MPAIRSTSTGDEIAAEIGVRLRSKRIERNFTIEDLAKRAGIGRTALGDLEAGRDVRVSTLVKVLRALSMIGSLDAAFPDTLPSSEALSARGEVRKRAYKPKER</sequence>
<keyword evidence="3" id="KW-1185">Reference proteome</keyword>
<dbReference type="Pfam" id="PF01381">
    <property type="entry name" value="HTH_3"/>
    <property type="match status" value="1"/>
</dbReference>
<dbReference type="SMART" id="SM00530">
    <property type="entry name" value="HTH_XRE"/>
    <property type="match status" value="1"/>
</dbReference>
<accession>A0A0C4YND0</accession>
<dbReference type="AlphaFoldDB" id="A0A0C4YND0"/>
<proteinExistence type="predicted"/>
<evidence type="ECO:0000313" key="3">
    <source>
        <dbReference type="Proteomes" id="UP000031843"/>
    </source>
</evidence>
<dbReference type="KEGG" id="cbw:RR42_s1976"/>
<protein>
    <recommendedName>
        <fullName evidence="1">HTH cro/C1-type domain-containing protein</fullName>
    </recommendedName>
</protein>
<name>A0A0C4YND0_9BURK</name>
<dbReference type="EMBL" id="CP010537">
    <property type="protein sequence ID" value="AJG23564.1"/>
    <property type="molecule type" value="Genomic_DNA"/>
</dbReference>
<feature type="domain" description="HTH cro/C1-type" evidence="1">
    <location>
        <begin position="21"/>
        <end position="73"/>
    </location>
</feature>
<dbReference type="InterPro" id="IPR001387">
    <property type="entry name" value="Cro/C1-type_HTH"/>
</dbReference>
<dbReference type="SUPFAM" id="SSF47413">
    <property type="entry name" value="lambda repressor-like DNA-binding domains"/>
    <property type="match status" value="1"/>
</dbReference>
<dbReference type="PROSITE" id="PS50943">
    <property type="entry name" value="HTH_CROC1"/>
    <property type="match status" value="1"/>
</dbReference>
<dbReference type="STRING" id="68895.RR42_s1976"/>
<dbReference type="InterPro" id="IPR010982">
    <property type="entry name" value="Lambda_DNA-bd_dom_sf"/>
</dbReference>
<dbReference type="OrthoDB" id="6901161at2"/>
<dbReference type="CDD" id="cd00093">
    <property type="entry name" value="HTH_XRE"/>
    <property type="match status" value="1"/>
</dbReference>
<evidence type="ECO:0000313" key="2">
    <source>
        <dbReference type="EMBL" id="AJG23564.1"/>
    </source>
</evidence>